<sequence length="86" mass="9488">MSRSKSRSSGDTALGVAVPMIEPCHSPEPLMSNLQDIMVTSASKNLPSVSRSCRNTHCKSTRTFSRSRRCGISGLCCPLKNNWFRK</sequence>
<protein>
    <submittedName>
        <fullName evidence="1">Uncharacterized protein</fullName>
    </submittedName>
</protein>
<dbReference type="Proteomes" id="UP000594263">
    <property type="component" value="Unplaced"/>
</dbReference>
<evidence type="ECO:0000313" key="2">
    <source>
        <dbReference type="Proteomes" id="UP000594263"/>
    </source>
</evidence>
<dbReference type="EnsemblPlants" id="Kaladp0001s0289.1.v1.1">
    <property type="protein sequence ID" value="Kaladp0001s0289.1.v1.1.CDS.1"/>
    <property type="gene ID" value="Kaladp0001s0289.v1.1"/>
</dbReference>
<name>A0A7N0R907_KALFE</name>
<reference evidence="1" key="1">
    <citation type="submission" date="2021-01" db="UniProtKB">
        <authorList>
            <consortium name="EnsemblPlants"/>
        </authorList>
    </citation>
    <scope>IDENTIFICATION</scope>
</reference>
<keyword evidence="2" id="KW-1185">Reference proteome</keyword>
<dbReference type="AlphaFoldDB" id="A0A7N0R907"/>
<accession>A0A7N0R907</accession>
<organism evidence="1 2">
    <name type="scientific">Kalanchoe fedtschenkoi</name>
    <name type="common">Lavender scallops</name>
    <name type="synonym">South American air plant</name>
    <dbReference type="NCBI Taxonomy" id="63787"/>
    <lineage>
        <taxon>Eukaryota</taxon>
        <taxon>Viridiplantae</taxon>
        <taxon>Streptophyta</taxon>
        <taxon>Embryophyta</taxon>
        <taxon>Tracheophyta</taxon>
        <taxon>Spermatophyta</taxon>
        <taxon>Magnoliopsida</taxon>
        <taxon>eudicotyledons</taxon>
        <taxon>Gunneridae</taxon>
        <taxon>Pentapetalae</taxon>
        <taxon>Saxifragales</taxon>
        <taxon>Crassulaceae</taxon>
        <taxon>Kalanchoe</taxon>
    </lineage>
</organism>
<dbReference type="Gramene" id="Kaladp0001s0289.1.v1.1">
    <property type="protein sequence ID" value="Kaladp0001s0289.1.v1.1.CDS.1"/>
    <property type="gene ID" value="Kaladp0001s0289.v1.1"/>
</dbReference>
<proteinExistence type="predicted"/>
<evidence type="ECO:0000313" key="1">
    <source>
        <dbReference type="EnsemblPlants" id="Kaladp0001s0289.1.v1.1.CDS.1"/>
    </source>
</evidence>